<dbReference type="Proteomes" id="UP001283361">
    <property type="component" value="Unassembled WGS sequence"/>
</dbReference>
<keyword evidence="2" id="KW-1185">Reference proteome</keyword>
<name>A0AAE0ZY45_9GAST</name>
<gene>
    <name evidence="1" type="ORF">RRG08_021805</name>
</gene>
<dbReference type="EMBL" id="JAWDGP010003066">
    <property type="protein sequence ID" value="KAK3777695.1"/>
    <property type="molecule type" value="Genomic_DNA"/>
</dbReference>
<sequence length="91" mass="9829">MSLRRKLFSGFKLRATRKLHSLQLIINNSLDRLTLYRPYALAALTGLSERARAGEIRLAKVIARLTAAGLCMPSTISGSAILAGSTANELS</sequence>
<evidence type="ECO:0000313" key="2">
    <source>
        <dbReference type="Proteomes" id="UP001283361"/>
    </source>
</evidence>
<comment type="caution">
    <text evidence="1">The sequence shown here is derived from an EMBL/GenBank/DDBJ whole genome shotgun (WGS) entry which is preliminary data.</text>
</comment>
<evidence type="ECO:0000313" key="1">
    <source>
        <dbReference type="EMBL" id="KAK3777695.1"/>
    </source>
</evidence>
<protein>
    <submittedName>
        <fullName evidence="1">Uncharacterized protein</fullName>
    </submittedName>
</protein>
<reference evidence="1" key="1">
    <citation type="journal article" date="2023" name="G3 (Bethesda)">
        <title>A reference genome for the long-term kleptoplast-retaining sea slug Elysia crispata morphotype clarki.</title>
        <authorList>
            <person name="Eastman K.E."/>
            <person name="Pendleton A.L."/>
            <person name="Shaikh M.A."/>
            <person name="Suttiyut T."/>
            <person name="Ogas R."/>
            <person name="Tomko P."/>
            <person name="Gavelis G."/>
            <person name="Widhalm J.R."/>
            <person name="Wisecaver J.H."/>
        </authorList>
    </citation>
    <scope>NUCLEOTIDE SEQUENCE</scope>
    <source>
        <strain evidence="1">ECLA1</strain>
    </source>
</reference>
<accession>A0AAE0ZY45</accession>
<organism evidence="1 2">
    <name type="scientific">Elysia crispata</name>
    <name type="common">lettuce slug</name>
    <dbReference type="NCBI Taxonomy" id="231223"/>
    <lineage>
        <taxon>Eukaryota</taxon>
        <taxon>Metazoa</taxon>
        <taxon>Spiralia</taxon>
        <taxon>Lophotrochozoa</taxon>
        <taxon>Mollusca</taxon>
        <taxon>Gastropoda</taxon>
        <taxon>Heterobranchia</taxon>
        <taxon>Euthyneura</taxon>
        <taxon>Panpulmonata</taxon>
        <taxon>Sacoglossa</taxon>
        <taxon>Placobranchoidea</taxon>
        <taxon>Plakobranchidae</taxon>
        <taxon>Elysia</taxon>
    </lineage>
</organism>
<dbReference type="AlphaFoldDB" id="A0AAE0ZY45"/>
<proteinExistence type="predicted"/>